<keyword evidence="1" id="KW-0812">Transmembrane</keyword>
<proteinExistence type="predicted"/>
<dbReference type="Proteomes" id="UP000199682">
    <property type="component" value="Unassembled WGS sequence"/>
</dbReference>
<dbReference type="InterPro" id="IPR046134">
    <property type="entry name" value="DUF6131"/>
</dbReference>
<feature type="transmembrane region" description="Helical" evidence="1">
    <location>
        <begin position="6"/>
        <end position="37"/>
    </location>
</feature>
<dbReference type="RefSeq" id="WP_090007203.1">
    <property type="nucleotide sequence ID" value="NZ_FNET01000008.1"/>
</dbReference>
<evidence type="ECO:0000313" key="3">
    <source>
        <dbReference type="Proteomes" id="UP000199682"/>
    </source>
</evidence>
<dbReference type="EMBL" id="FNET01000008">
    <property type="protein sequence ID" value="SDK94668.1"/>
    <property type="molecule type" value="Genomic_DNA"/>
</dbReference>
<keyword evidence="1" id="KW-1133">Transmembrane helix</keyword>
<evidence type="ECO:0000313" key="2">
    <source>
        <dbReference type="EMBL" id="SDK94668.1"/>
    </source>
</evidence>
<sequence>MIVLGLILLVVGWLAGISILTTLGVVLLVIGAILAVLGAVGKPIGGRAHYF</sequence>
<name>A0A1G9G1X8_9PSEU</name>
<dbReference type="Pfam" id="PF19626">
    <property type="entry name" value="DUF6131"/>
    <property type="match status" value="1"/>
</dbReference>
<evidence type="ECO:0000256" key="1">
    <source>
        <dbReference type="SAM" id="Phobius"/>
    </source>
</evidence>
<dbReference type="AlphaFoldDB" id="A0A1G9G1X8"/>
<reference evidence="3" key="1">
    <citation type="submission" date="2016-10" db="EMBL/GenBank/DDBJ databases">
        <authorList>
            <person name="Varghese N."/>
            <person name="Submissions S."/>
        </authorList>
    </citation>
    <scope>NUCLEOTIDE SEQUENCE [LARGE SCALE GENOMIC DNA]</scope>
    <source>
        <strain evidence="3">DSM 44796</strain>
    </source>
</reference>
<accession>A0A1G9G1X8</accession>
<protein>
    <submittedName>
        <fullName evidence="2">Uncharacterized protein</fullName>
    </submittedName>
</protein>
<gene>
    <name evidence="2" type="ORF">SAMN04488074_10860</name>
</gene>
<keyword evidence="1" id="KW-0472">Membrane</keyword>
<organism evidence="2 3">
    <name type="scientific">Lentzea albidocapillata subsp. violacea</name>
    <dbReference type="NCBI Taxonomy" id="128104"/>
    <lineage>
        <taxon>Bacteria</taxon>
        <taxon>Bacillati</taxon>
        <taxon>Actinomycetota</taxon>
        <taxon>Actinomycetes</taxon>
        <taxon>Pseudonocardiales</taxon>
        <taxon>Pseudonocardiaceae</taxon>
        <taxon>Lentzea</taxon>
    </lineage>
</organism>